<comment type="subcellular location">
    <subcellularLocation>
        <location evidence="2">Mitochondrion</location>
    </subcellularLocation>
</comment>
<evidence type="ECO:0000256" key="2">
    <source>
        <dbReference type="ARBA" id="ARBA00004173"/>
    </source>
</evidence>
<dbReference type="PROSITE" id="PS51808">
    <property type="entry name" value="CHCH"/>
    <property type="match status" value="1"/>
</dbReference>
<reference evidence="10 11" key="1">
    <citation type="journal article" date="2009" name="Science">
        <title>Green evolution and dynamic adaptations revealed by genomes of the marine picoeukaryotes Micromonas.</title>
        <authorList>
            <person name="Worden A.Z."/>
            <person name="Lee J.H."/>
            <person name="Mock T."/>
            <person name="Rouze P."/>
            <person name="Simmons M.P."/>
            <person name="Aerts A.L."/>
            <person name="Allen A.E."/>
            <person name="Cuvelier M.L."/>
            <person name="Derelle E."/>
            <person name="Everett M.V."/>
            <person name="Foulon E."/>
            <person name="Grimwood J."/>
            <person name="Gundlach H."/>
            <person name="Henrissat B."/>
            <person name="Napoli C."/>
            <person name="McDonald S.M."/>
            <person name="Parker M.S."/>
            <person name="Rombauts S."/>
            <person name="Salamov A."/>
            <person name="Von Dassow P."/>
            <person name="Badger J.H."/>
            <person name="Coutinho P.M."/>
            <person name="Demir E."/>
            <person name="Dubchak I."/>
            <person name="Gentemann C."/>
            <person name="Eikrem W."/>
            <person name="Gready J.E."/>
            <person name="John U."/>
            <person name="Lanier W."/>
            <person name="Lindquist E.A."/>
            <person name="Lucas S."/>
            <person name="Mayer K.F."/>
            <person name="Moreau H."/>
            <person name="Not F."/>
            <person name="Otillar R."/>
            <person name="Panaud O."/>
            <person name="Pangilinan J."/>
            <person name="Paulsen I."/>
            <person name="Piegu B."/>
            <person name="Poliakov A."/>
            <person name="Robbens S."/>
            <person name="Schmutz J."/>
            <person name="Toulza E."/>
            <person name="Wyss T."/>
            <person name="Zelensky A."/>
            <person name="Zhou K."/>
            <person name="Armbrust E.V."/>
            <person name="Bhattacharya D."/>
            <person name="Goodenough U.W."/>
            <person name="Van de Peer Y."/>
            <person name="Grigoriev I.V."/>
        </authorList>
    </citation>
    <scope>NUCLEOTIDE SEQUENCE [LARGE SCALE GENOMIC DNA]</scope>
    <source>
        <strain evidence="10 11">CCMP1545</strain>
    </source>
</reference>
<dbReference type="GO" id="GO:0005739">
    <property type="term" value="C:mitochondrion"/>
    <property type="evidence" value="ECO:0007669"/>
    <property type="project" value="UniProtKB-SubCell"/>
</dbReference>
<keyword evidence="9" id="KW-1015">Disulfide bond</keyword>
<gene>
    <name evidence="10" type="ORF">MICPUCDRAFT_32079</name>
</gene>
<comment type="similarity">
    <text evidence="3">Belongs to the complex I NDUFA8 subunit family.</text>
</comment>
<keyword evidence="4" id="KW-0813">Transport</keyword>
<dbReference type="EMBL" id="GG663737">
    <property type="protein sequence ID" value="EEH58307.1"/>
    <property type="molecule type" value="Genomic_DNA"/>
</dbReference>
<evidence type="ECO:0000256" key="9">
    <source>
        <dbReference type="ARBA" id="ARBA00023157"/>
    </source>
</evidence>
<dbReference type="PANTHER" id="PTHR13344:SF0">
    <property type="entry name" value="NADH DEHYDROGENASE [UBIQUINONE] 1 ALPHA SUBCOMPLEX SUBUNIT 8"/>
    <property type="match status" value="1"/>
</dbReference>
<dbReference type="GO" id="GO:0006120">
    <property type="term" value="P:mitochondrial electron transport, NADH to ubiquinone"/>
    <property type="evidence" value="ECO:0007669"/>
    <property type="project" value="InterPro"/>
</dbReference>
<dbReference type="RefSeq" id="XP_003056662.1">
    <property type="nucleotide sequence ID" value="XM_003056616.1"/>
</dbReference>
<sequence>MSAAATGEETSATSSVLFSVHKHLQSKCASRSAAYLACKKNDKNPEACLREGNAVTACMADLLGDLKSKCPKELNAYAECMDYRSNTFDKCRREQAAFEEKCPL</sequence>
<evidence type="ECO:0000256" key="3">
    <source>
        <dbReference type="ARBA" id="ARBA00010705"/>
    </source>
</evidence>
<dbReference type="OrthoDB" id="276296at2759"/>
<keyword evidence="8" id="KW-0496">Mitochondrion</keyword>
<protein>
    <submittedName>
        <fullName evidence="10">Predicted protein</fullName>
    </submittedName>
</protein>
<keyword evidence="7" id="KW-0249">Electron transport</keyword>
<dbReference type="GeneID" id="9682556"/>
<dbReference type="KEGG" id="mpp:MICPUCDRAFT_32079"/>
<name>C1MNJ6_MICPC</name>
<dbReference type="eggNOG" id="KOG3458">
    <property type="taxonomic scope" value="Eukaryota"/>
</dbReference>
<comment type="function">
    <text evidence="1">Accessory subunit of the mitochondrial membrane respiratory chain NADH dehydrogenase (Complex I), that is believed not to be involved in catalysis. Complex I functions in the transfer of electrons from NADH to the respiratory chain. The immediate electron acceptor for the enzyme is believed to be ubiquinone.</text>
</comment>
<dbReference type="STRING" id="564608.C1MNJ6"/>
<dbReference type="AlphaFoldDB" id="C1MNJ6"/>
<proteinExistence type="inferred from homology"/>
<evidence type="ECO:0000256" key="8">
    <source>
        <dbReference type="ARBA" id="ARBA00023128"/>
    </source>
</evidence>
<accession>C1MNJ6</accession>
<evidence type="ECO:0000256" key="5">
    <source>
        <dbReference type="ARBA" id="ARBA00022660"/>
    </source>
</evidence>
<dbReference type="Proteomes" id="UP000001876">
    <property type="component" value="Unassembled WGS sequence"/>
</dbReference>
<evidence type="ECO:0000256" key="1">
    <source>
        <dbReference type="ARBA" id="ARBA00003195"/>
    </source>
</evidence>
<evidence type="ECO:0000256" key="4">
    <source>
        <dbReference type="ARBA" id="ARBA00022448"/>
    </source>
</evidence>
<dbReference type="OMA" id="REVETNC"/>
<evidence type="ECO:0000313" key="11">
    <source>
        <dbReference type="Proteomes" id="UP000001876"/>
    </source>
</evidence>
<evidence type="ECO:0000256" key="6">
    <source>
        <dbReference type="ARBA" id="ARBA00022737"/>
    </source>
</evidence>
<keyword evidence="6" id="KW-0677">Repeat</keyword>
<dbReference type="InterPro" id="IPR016680">
    <property type="entry name" value="NDUFA8"/>
</dbReference>
<keyword evidence="11" id="KW-1185">Reference proteome</keyword>
<evidence type="ECO:0000313" key="10">
    <source>
        <dbReference type="EMBL" id="EEH58307.1"/>
    </source>
</evidence>
<keyword evidence="5" id="KW-0679">Respiratory chain</keyword>
<dbReference type="PANTHER" id="PTHR13344">
    <property type="entry name" value="NADH-UBIQUINONE OXIDOREDUCTASE"/>
    <property type="match status" value="1"/>
</dbReference>
<organism evidence="11">
    <name type="scientific">Micromonas pusilla (strain CCMP1545)</name>
    <name type="common">Picoplanktonic green alga</name>
    <dbReference type="NCBI Taxonomy" id="564608"/>
    <lineage>
        <taxon>Eukaryota</taxon>
        <taxon>Viridiplantae</taxon>
        <taxon>Chlorophyta</taxon>
        <taxon>Mamiellophyceae</taxon>
        <taxon>Mamiellales</taxon>
        <taxon>Mamiellaceae</taxon>
        <taxon>Micromonas</taxon>
    </lineage>
</organism>
<evidence type="ECO:0000256" key="7">
    <source>
        <dbReference type="ARBA" id="ARBA00022982"/>
    </source>
</evidence>